<dbReference type="PANTHER" id="PTHR46232">
    <property type="entry name" value="SMARCE1 REGULATOR OF CHROMATIN"/>
    <property type="match status" value="1"/>
</dbReference>
<feature type="region of interest" description="Disordered" evidence="3">
    <location>
        <begin position="30"/>
        <end position="61"/>
    </location>
</feature>
<dbReference type="SUPFAM" id="SSF47095">
    <property type="entry name" value="HMG-box"/>
    <property type="match status" value="1"/>
</dbReference>
<feature type="region of interest" description="Disordered" evidence="3">
    <location>
        <begin position="936"/>
        <end position="1043"/>
    </location>
</feature>
<name>A0A8J4WEK5_9TREM</name>
<evidence type="ECO:0000313" key="5">
    <source>
        <dbReference type="EMBL" id="KAF5397178.1"/>
    </source>
</evidence>
<proteinExistence type="predicted"/>
<evidence type="ECO:0000256" key="2">
    <source>
        <dbReference type="SAM" id="Coils"/>
    </source>
</evidence>
<feature type="compositionally biased region" description="Polar residues" evidence="3">
    <location>
        <begin position="601"/>
        <end position="619"/>
    </location>
</feature>
<feature type="compositionally biased region" description="Pro residues" evidence="3">
    <location>
        <begin position="743"/>
        <end position="753"/>
    </location>
</feature>
<feature type="compositionally biased region" description="Pro residues" evidence="3">
    <location>
        <begin position="678"/>
        <end position="693"/>
    </location>
</feature>
<evidence type="ECO:0000256" key="1">
    <source>
        <dbReference type="PROSITE-ProRule" id="PRU00267"/>
    </source>
</evidence>
<accession>A0A8J4WEK5</accession>
<reference evidence="5" key="1">
    <citation type="submission" date="2019-05" db="EMBL/GenBank/DDBJ databases">
        <title>Annotation for the trematode Paragonimus heterotremus.</title>
        <authorList>
            <person name="Choi Y.-J."/>
        </authorList>
    </citation>
    <scope>NUCLEOTIDE SEQUENCE</scope>
    <source>
        <strain evidence="5">LC</strain>
    </source>
</reference>
<dbReference type="AlphaFoldDB" id="A0A8J4WEK5"/>
<feature type="compositionally biased region" description="Polar residues" evidence="3">
    <location>
        <begin position="893"/>
        <end position="904"/>
    </location>
</feature>
<dbReference type="PANTHER" id="PTHR46232:SF1">
    <property type="entry name" value="SWI_SNF-RELATED MATRIX-ASSOCIATED ACTIN-DEPENDENT REGULATOR OF CHROMATIN SUBFAMILY E MEMBER 1"/>
    <property type="match status" value="1"/>
</dbReference>
<dbReference type="EMBL" id="LUCH01006662">
    <property type="protein sequence ID" value="KAF5397178.1"/>
    <property type="molecule type" value="Genomic_DNA"/>
</dbReference>
<dbReference type="Proteomes" id="UP000748531">
    <property type="component" value="Unassembled WGS sequence"/>
</dbReference>
<feature type="compositionally biased region" description="Polar residues" evidence="3">
    <location>
        <begin position="807"/>
        <end position="818"/>
    </location>
</feature>
<feature type="compositionally biased region" description="Low complexity" evidence="3">
    <location>
        <begin position="717"/>
        <end position="729"/>
    </location>
</feature>
<sequence length="1043" mass="113989">MWFTRIMRATSVKLSFVSFIQEPKTFFLQSPHGGSGGLQSVKMNSKGEIRTPKPPKPPEKPLMPYMRYSRKVWEQVKNSNPHLKLWEVGKIIGQMWRELPDDEKTLYIEEYDAEKTQYTEALRQYHSSPAYQAWLVAKERAEKLLEEQDQERKQSMARSRDRPGDVAQADLRESYILEDNEEDAEDQYTAKHVAAARFQRNHRLMQEILSDSRLPEPGQLITQSRLNMLRLQVEQLKNHKRNLCLEIEGCELRHRSKLLRIQEESDKFVAEYQRLSSTRPMITESQFAEMIIKAKHDVQREEEERHTRYLAEFELRRRKQQQQRQQREAELAADAERRRQQLQQQQQQARVQQALASEAIAQEQLVNERSAERLPVTVDTKQELICNNPAKSPAPTVTGGPSSKPAMTLPELTNQSGTMPYPTSMSNPYPHGLPTPSSQRMLQPGHTQHHYPPPPNYPPNALSPTMGQQMGLPPRGTPPVSQQLISNSGVAKTVTSVALKKNPSSVSSTSSASSASSSSSKKKKSDMANTTAREKKSESNVIGGAAVMMTERRGFPGENLPEPRSAEVLANSAPPAEFLQAPVSQPQMARHPAAQQYVQPTQSSVSQSGHLTTGVSQTPFGYEHTGPHPGPVLSGAVGGSYYHSGAMPQSGAHLGSFPPQSRPQFVHAGYGQGQHPQPLQPPPGSEHPPPPPMYVQHAPQQQQSPHIPQQGTPMLGSPPHSSMHPVHSHQNAPAGWHQAGPSGYPPQYGPPRYPSSSGPAGYAPHSGRHLPPGAAGGGYGPPPHPGLHQGPHAHHHQQQQQPQQLPTSGSEAGALSQSQIPAPPPYQHQQQHGNFPPGYWAAPHQVPSEYGGPTQQQPPYMSGPHPDTPGLAHPSVDGMQPGPGATPAHPHAETSSGHIPPQQSHHAAAMYYPGYSHPPMPPSSYGPPGGGMASGFYSVPNQHQGSPYQPHGATVGNWAGGYPAPHHMSQHPHGYAPPPPQPPHSQPYHPQQQQLVNVNPTGASSVTQIPSKMESTGSGAISSVPMETSVAGGASSRPPSVSN</sequence>
<dbReference type="InterPro" id="IPR036910">
    <property type="entry name" value="HMG_box_dom_sf"/>
</dbReference>
<gene>
    <name evidence="5" type="ORF">PHET_09698</name>
</gene>
<feature type="region of interest" description="Disordered" evidence="3">
    <location>
        <begin position="500"/>
        <end position="545"/>
    </location>
</feature>
<dbReference type="GO" id="GO:0045892">
    <property type="term" value="P:negative regulation of DNA-templated transcription"/>
    <property type="evidence" value="ECO:0007669"/>
    <property type="project" value="TreeGrafter"/>
</dbReference>
<feature type="compositionally biased region" description="Low complexity" evidence="3">
    <location>
        <begin position="504"/>
        <end position="519"/>
    </location>
</feature>
<dbReference type="SMART" id="SM00398">
    <property type="entry name" value="HMG"/>
    <property type="match status" value="1"/>
</dbReference>
<dbReference type="PROSITE" id="PS50118">
    <property type="entry name" value="HMG_BOX_2"/>
    <property type="match status" value="1"/>
</dbReference>
<keyword evidence="1" id="KW-0238">DNA-binding</keyword>
<feature type="region of interest" description="Disordered" evidence="3">
    <location>
        <begin position="146"/>
        <end position="165"/>
    </location>
</feature>
<feature type="compositionally biased region" description="Pro residues" evidence="3">
    <location>
        <begin position="975"/>
        <end position="985"/>
    </location>
</feature>
<evidence type="ECO:0000313" key="6">
    <source>
        <dbReference type="Proteomes" id="UP000748531"/>
    </source>
</evidence>
<feature type="region of interest" description="Disordered" evidence="3">
    <location>
        <begin position="385"/>
        <end position="483"/>
    </location>
</feature>
<dbReference type="OrthoDB" id="427030at2759"/>
<feature type="compositionally biased region" description="Polar residues" evidence="3">
    <location>
        <begin position="995"/>
        <end position="1021"/>
    </location>
</feature>
<evidence type="ECO:0000259" key="4">
    <source>
        <dbReference type="PROSITE" id="PS50118"/>
    </source>
</evidence>
<dbReference type="GO" id="GO:0031492">
    <property type="term" value="F:nucleosomal DNA binding"/>
    <property type="evidence" value="ECO:0007669"/>
    <property type="project" value="TreeGrafter"/>
</dbReference>
<feature type="compositionally biased region" description="Basic and acidic residues" evidence="3">
    <location>
        <begin position="45"/>
        <end position="59"/>
    </location>
</feature>
<protein>
    <submittedName>
        <fullName evidence="5">SWI/SNF matrix-associated actin-dependent regulator of chromatin subfamily E member</fullName>
    </submittedName>
</protein>
<dbReference type="Gene3D" id="1.10.30.10">
    <property type="entry name" value="High mobility group box domain"/>
    <property type="match status" value="1"/>
</dbReference>
<feature type="compositionally biased region" description="Low complexity" evidence="3">
    <location>
        <begin position="696"/>
        <end position="710"/>
    </location>
</feature>
<feature type="coiled-coil region" evidence="2">
    <location>
        <begin position="310"/>
        <end position="352"/>
    </location>
</feature>
<keyword evidence="6" id="KW-1185">Reference proteome</keyword>
<dbReference type="CDD" id="cd21983">
    <property type="entry name" value="HMG-box_SMARCE1"/>
    <property type="match status" value="1"/>
</dbReference>
<feature type="DNA-binding region" description="HMG box" evidence="1">
    <location>
        <begin position="58"/>
        <end position="126"/>
    </location>
</feature>
<feature type="domain" description="HMG box" evidence="4">
    <location>
        <begin position="58"/>
        <end position="126"/>
    </location>
</feature>
<dbReference type="GO" id="GO:0016514">
    <property type="term" value="C:SWI/SNF complex"/>
    <property type="evidence" value="ECO:0007669"/>
    <property type="project" value="TreeGrafter"/>
</dbReference>
<feature type="region of interest" description="Disordered" evidence="3">
    <location>
        <begin position="601"/>
        <end position="630"/>
    </location>
</feature>
<feature type="compositionally biased region" description="Polar residues" evidence="3">
    <location>
        <begin position="411"/>
        <end position="427"/>
    </location>
</feature>
<keyword evidence="2" id="KW-0175">Coiled coil</keyword>
<evidence type="ECO:0000256" key="3">
    <source>
        <dbReference type="SAM" id="MobiDB-lite"/>
    </source>
</evidence>
<dbReference type="GO" id="GO:0016922">
    <property type="term" value="F:nuclear receptor binding"/>
    <property type="evidence" value="ECO:0007669"/>
    <property type="project" value="TreeGrafter"/>
</dbReference>
<keyword evidence="1" id="KW-0539">Nucleus</keyword>
<comment type="caution">
    <text evidence="5">The sequence shown here is derived from an EMBL/GenBank/DDBJ whole genome shotgun (WGS) entry which is preliminary data.</text>
</comment>
<feature type="region of interest" description="Disordered" evidence="3">
    <location>
        <begin position="651"/>
        <end position="904"/>
    </location>
</feature>
<dbReference type="Pfam" id="PF00505">
    <property type="entry name" value="HMG_box"/>
    <property type="match status" value="1"/>
</dbReference>
<dbReference type="InterPro" id="IPR009071">
    <property type="entry name" value="HMG_box_dom"/>
</dbReference>
<organism evidence="5 6">
    <name type="scientific">Paragonimus heterotremus</name>
    <dbReference type="NCBI Taxonomy" id="100268"/>
    <lineage>
        <taxon>Eukaryota</taxon>
        <taxon>Metazoa</taxon>
        <taxon>Spiralia</taxon>
        <taxon>Lophotrochozoa</taxon>
        <taxon>Platyhelminthes</taxon>
        <taxon>Trematoda</taxon>
        <taxon>Digenea</taxon>
        <taxon>Plagiorchiida</taxon>
        <taxon>Troglotremata</taxon>
        <taxon>Troglotrematidae</taxon>
        <taxon>Paragonimus</taxon>
    </lineage>
</organism>